<feature type="compositionally biased region" description="Low complexity" evidence="1">
    <location>
        <begin position="73"/>
        <end position="84"/>
    </location>
</feature>
<evidence type="ECO:0000256" key="2">
    <source>
        <dbReference type="SAM" id="Phobius"/>
    </source>
</evidence>
<name>A0AAD5YV93_9AGAR</name>
<feature type="transmembrane region" description="Helical" evidence="2">
    <location>
        <begin position="431"/>
        <end position="455"/>
    </location>
</feature>
<organism evidence="3 4">
    <name type="scientific">Leucocoprinus birnbaumii</name>
    <dbReference type="NCBI Taxonomy" id="56174"/>
    <lineage>
        <taxon>Eukaryota</taxon>
        <taxon>Fungi</taxon>
        <taxon>Dikarya</taxon>
        <taxon>Basidiomycota</taxon>
        <taxon>Agaricomycotina</taxon>
        <taxon>Agaricomycetes</taxon>
        <taxon>Agaricomycetidae</taxon>
        <taxon>Agaricales</taxon>
        <taxon>Agaricineae</taxon>
        <taxon>Agaricaceae</taxon>
        <taxon>Leucocoprinus</taxon>
    </lineage>
</organism>
<evidence type="ECO:0000313" key="3">
    <source>
        <dbReference type="EMBL" id="KAJ3569974.1"/>
    </source>
</evidence>
<dbReference type="Proteomes" id="UP001213000">
    <property type="component" value="Unassembled WGS sequence"/>
</dbReference>
<dbReference type="EMBL" id="JANIEX010000260">
    <property type="protein sequence ID" value="KAJ3569974.1"/>
    <property type="molecule type" value="Genomic_DNA"/>
</dbReference>
<feature type="transmembrane region" description="Helical" evidence="2">
    <location>
        <begin position="475"/>
        <end position="496"/>
    </location>
</feature>
<accession>A0AAD5YV93</accession>
<sequence>MHPDAPVPPIIDTTLAHLESPPISDAHPYQSVDPFAASISLRIQNNRRRRNTITNVDEIGPPKKIIHPKRPLSQRQSRSSLRSLNPVSHGTSNGAQGSARSSLESRRSAPVGGPYPLRLTGVPEVQSSSSLPEAIVIQTLTSEAKQPQRRNALDTTIMALEAPNEAAHCPPTPTVETEPHAVNETESVKGETVSIPWNPIASVSETRSTTSSSMDHHRHRPGQRTQYATFSEAFLPAHLDEKVVRLNIYQSPTIGQDSEIPLKLYLWIFLTGILPRQIYLHCLLRLPYMYFSRVDQIFVDANLSMEEIKEMALRDSVGGLIQRRKSARMPRAYLRLKKNWEHFIDNLMREWKTLNIISGLLLSGILTIFQIEGVNNDPLTRAAALCSLNCALLSLLYGCFFIIRFSGMRRVYRAAEWAIEAQRDQNMIWNVWVMLAMPAIWLVWSILAYVAAIMSFMWRIRPGVPIPPTSPREDFALRVFICLIFGIGVIYAILIINTLRRYGSNMDKAWKQRIEGFRRTRPEKKSEEDSASPYDDPSLWVDIIPPTPRASTPLSYFSGVSEKVLPTSPRIPPSFTRRDVIPTSTKTAAFPEELPQPQPTHSVFYSSPEAMMPVELPAPSNTSERTSEEAEDTKVEQTRGEQVSAPRNIYQSLPRRFALSTVAELPLESREDRPIPRDYKIPTKPTEAHSPT</sequence>
<keyword evidence="4" id="KW-1185">Reference proteome</keyword>
<feature type="compositionally biased region" description="Basic and acidic residues" evidence="1">
    <location>
        <begin position="667"/>
        <end position="681"/>
    </location>
</feature>
<feature type="compositionally biased region" description="Basic and acidic residues" evidence="1">
    <location>
        <begin position="625"/>
        <end position="639"/>
    </location>
</feature>
<feature type="transmembrane region" description="Helical" evidence="2">
    <location>
        <begin position="264"/>
        <end position="284"/>
    </location>
</feature>
<keyword evidence="2" id="KW-0472">Membrane</keyword>
<feature type="transmembrane region" description="Helical" evidence="2">
    <location>
        <begin position="382"/>
        <end position="403"/>
    </location>
</feature>
<feature type="region of interest" description="Disordered" evidence="1">
    <location>
        <begin position="615"/>
        <end position="648"/>
    </location>
</feature>
<evidence type="ECO:0000256" key="1">
    <source>
        <dbReference type="SAM" id="MobiDB-lite"/>
    </source>
</evidence>
<gene>
    <name evidence="3" type="ORF">NP233_g4707</name>
</gene>
<feature type="region of interest" description="Disordered" evidence="1">
    <location>
        <begin position="662"/>
        <end position="692"/>
    </location>
</feature>
<protein>
    <submittedName>
        <fullName evidence="3">Uncharacterized protein</fullName>
    </submittedName>
</protein>
<feature type="compositionally biased region" description="Polar residues" evidence="1">
    <location>
        <begin position="85"/>
        <end position="96"/>
    </location>
</feature>
<feature type="region of interest" description="Disordered" evidence="1">
    <location>
        <begin position="52"/>
        <end position="115"/>
    </location>
</feature>
<reference evidence="3" key="1">
    <citation type="submission" date="2022-07" db="EMBL/GenBank/DDBJ databases">
        <title>Genome Sequence of Leucocoprinus birnbaumii.</title>
        <authorList>
            <person name="Buettner E."/>
        </authorList>
    </citation>
    <scope>NUCLEOTIDE SEQUENCE</scope>
    <source>
        <strain evidence="3">VT141</strain>
    </source>
</reference>
<proteinExistence type="predicted"/>
<keyword evidence="2" id="KW-0812">Transmembrane</keyword>
<evidence type="ECO:0000313" key="4">
    <source>
        <dbReference type="Proteomes" id="UP001213000"/>
    </source>
</evidence>
<keyword evidence="2" id="KW-1133">Transmembrane helix</keyword>
<comment type="caution">
    <text evidence="3">The sequence shown here is derived from an EMBL/GenBank/DDBJ whole genome shotgun (WGS) entry which is preliminary data.</text>
</comment>
<dbReference type="AlphaFoldDB" id="A0AAD5YV93"/>
<feature type="transmembrane region" description="Helical" evidence="2">
    <location>
        <begin position="353"/>
        <end position="370"/>
    </location>
</feature>